<evidence type="ECO:0000256" key="1">
    <source>
        <dbReference type="SAM" id="MobiDB-lite"/>
    </source>
</evidence>
<gene>
    <name evidence="2" type="ORF">JOC94_004188</name>
</gene>
<protein>
    <submittedName>
        <fullName evidence="2">Uncharacterized protein</fullName>
    </submittedName>
</protein>
<dbReference type="EMBL" id="JAFBFH010000040">
    <property type="protein sequence ID" value="MBM7717163.1"/>
    <property type="molecule type" value="Genomic_DNA"/>
</dbReference>
<accession>A0ABS2RE69</accession>
<feature type="compositionally biased region" description="Basic and acidic residues" evidence="1">
    <location>
        <begin position="31"/>
        <end position="43"/>
    </location>
</feature>
<evidence type="ECO:0000313" key="2">
    <source>
        <dbReference type="EMBL" id="MBM7717163.1"/>
    </source>
</evidence>
<reference evidence="2 3" key="1">
    <citation type="submission" date="2021-01" db="EMBL/GenBank/DDBJ databases">
        <title>Genomic Encyclopedia of Type Strains, Phase IV (KMG-IV): sequencing the most valuable type-strain genomes for metagenomic binning, comparative biology and taxonomic classification.</title>
        <authorList>
            <person name="Goeker M."/>
        </authorList>
    </citation>
    <scope>NUCLEOTIDE SEQUENCE [LARGE SCALE GENOMIC DNA]</scope>
    <source>
        <strain evidence="2 3">DSM 105453</strain>
    </source>
</reference>
<dbReference type="Proteomes" id="UP000823485">
    <property type="component" value="Unassembled WGS sequence"/>
</dbReference>
<feature type="region of interest" description="Disordered" evidence="1">
    <location>
        <begin position="19"/>
        <end position="43"/>
    </location>
</feature>
<name>A0ABS2RE69_9BACI</name>
<proteinExistence type="predicted"/>
<organism evidence="2 3">
    <name type="scientific">Siminovitchia thermophila</name>
    <dbReference type="NCBI Taxonomy" id="1245522"/>
    <lineage>
        <taxon>Bacteria</taxon>
        <taxon>Bacillati</taxon>
        <taxon>Bacillota</taxon>
        <taxon>Bacilli</taxon>
        <taxon>Bacillales</taxon>
        <taxon>Bacillaceae</taxon>
        <taxon>Siminovitchia</taxon>
    </lineage>
</organism>
<sequence length="43" mass="4986">MCFTWPLEKKANRTTKNMIRRSYQSKGEFSGGKKEKETKTTAS</sequence>
<comment type="caution">
    <text evidence="2">The sequence shown here is derived from an EMBL/GenBank/DDBJ whole genome shotgun (WGS) entry which is preliminary data.</text>
</comment>
<evidence type="ECO:0000313" key="3">
    <source>
        <dbReference type="Proteomes" id="UP000823485"/>
    </source>
</evidence>
<keyword evidence="3" id="KW-1185">Reference proteome</keyword>